<feature type="domain" description="N-acetyltransferase" evidence="1">
    <location>
        <begin position="22"/>
        <end position="143"/>
    </location>
</feature>
<gene>
    <name evidence="2" type="ORF">J5V48_02605</name>
</gene>
<protein>
    <recommendedName>
        <fullName evidence="1">N-acetyltransferase domain-containing protein</fullName>
    </recommendedName>
</protein>
<dbReference type="InterPro" id="IPR016181">
    <property type="entry name" value="Acyl_CoA_acyltransferase"/>
</dbReference>
<dbReference type="RefSeq" id="WP_219936806.1">
    <property type="nucleotide sequence ID" value="NZ_JAGFNY010000004.1"/>
</dbReference>
<dbReference type="Pfam" id="PF13302">
    <property type="entry name" value="Acetyltransf_3"/>
    <property type="match status" value="1"/>
</dbReference>
<name>A0ABS7DFY6_9GAMM</name>
<dbReference type="SUPFAM" id="SSF55729">
    <property type="entry name" value="Acyl-CoA N-acyltransferases (Nat)"/>
    <property type="match status" value="1"/>
</dbReference>
<evidence type="ECO:0000259" key="1">
    <source>
        <dbReference type="Pfam" id="PF13302"/>
    </source>
</evidence>
<accession>A0ABS7DFY6</accession>
<reference evidence="2 3" key="1">
    <citation type="submission" date="2021-03" db="EMBL/GenBank/DDBJ databases">
        <title>Succinivibrio sp. nov. isolated from feces of cow.</title>
        <authorList>
            <person name="Choi J.-Y."/>
        </authorList>
    </citation>
    <scope>NUCLEOTIDE SEQUENCE [LARGE SCALE GENOMIC DNA]</scope>
    <source>
        <strain evidence="2 3">AGMB01872</strain>
    </source>
</reference>
<dbReference type="EMBL" id="JAGFNY010000004">
    <property type="protein sequence ID" value="MBW7569780.1"/>
    <property type="molecule type" value="Genomic_DNA"/>
</dbReference>
<dbReference type="Proteomes" id="UP000731465">
    <property type="component" value="Unassembled WGS sequence"/>
</dbReference>
<dbReference type="InterPro" id="IPR000182">
    <property type="entry name" value="GNAT_dom"/>
</dbReference>
<keyword evidence="3" id="KW-1185">Reference proteome</keyword>
<evidence type="ECO:0000313" key="3">
    <source>
        <dbReference type="Proteomes" id="UP000731465"/>
    </source>
</evidence>
<comment type="caution">
    <text evidence="2">The sequence shown here is derived from an EMBL/GenBank/DDBJ whole genome shotgun (WGS) entry which is preliminary data.</text>
</comment>
<evidence type="ECO:0000313" key="2">
    <source>
        <dbReference type="EMBL" id="MBW7569780.1"/>
    </source>
</evidence>
<dbReference type="Gene3D" id="3.40.630.30">
    <property type="match status" value="1"/>
</dbReference>
<proteinExistence type="predicted"/>
<sequence length="191" mass="22616">MAVNEKDIFVSVPSYSTKNFDIRFIKPDDCEALLKVYSDKMAQPIFNSDNCHGDDFCYETIDRMNSAMKFWFESYEKRYFVRYAIVDRQTNTAIGTVELFTRFADDHFNNCIIMRADLLSRYERKEYIRELALIFIEHAKEYYEGQIIATKAISSARERIGALLSLGFRKSDYSLIGFDGTEYKEYYEYYL</sequence>
<organism evidence="2 3">
    <name type="scientific">Succinivibrio faecicola</name>
    <dbReference type="NCBI Taxonomy" id="2820300"/>
    <lineage>
        <taxon>Bacteria</taxon>
        <taxon>Pseudomonadati</taxon>
        <taxon>Pseudomonadota</taxon>
        <taxon>Gammaproteobacteria</taxon>
        <taxon>Aeromonadales</taxon>
        <taxon>Succinivibrionaceae</taxon>
        <taxon>Succinivibrio</taxon>
    </lineage>
</organism>